<proteinExistence type="predicted"/>
<reference evidence="3" key="1">
    <citation type="submission" date="2021-02" db="EMBL/GenBank/DDBJ databases">
        <authorList>
            <person name="Nowell W R."/>
        </authorList>
    </citation>
    <scope>NUCLEOTIDE SEQUENCE</scope>
</reference>
<feature type="region of interest" description="Disordered" evidence="1">
    <location>
        <begin position="1"/>
        <end position="45"/>
    </location>
</feature>
<dbReference type="Proteomes" id="UP000663842">
    <property type="component" value="Unassembled WGS sequence"/>
</dbReference>
<accession>A0A820D9B6</accession>
<dbReference type="EMBL" id="CAJOBF010007091">
    <property type="protein sequence ID" value="CAF4223448.1"/>
    <property type="molecule type" value="Genomic_DNA"/>
</dbReference>
<name>A0A820D9B6_9BILA</name>
<dbReference type="Proteomes" id="UP000663887">
    <property type="component" value="Unassembled WGS sequence"/>
</dbReference>
<dbReference type="AlphaFoldDB" id="A0A820D9B6"/>
<evidence type="ECO:0000313" key="3">
    <source>
        <dbReference type="EMBL" id="CAF4223448.1"/>
    </source>
</evidence>
<gene>
    <name evidence="3" type="ORF">UXM345_LOCUS29234</name>
    <name evidence="2" type="ORF">XDN619_LOCUS25884</name>
</gene>
<evidence type="ECO:0000313" key="4">
    <source>
        <dbReference type="Proteomes" id="UP000663842"/>
    </source>
</evidence>
<evidence type="ECO:0000256" key="1">
    <source>
        <dbReference type="SAM" id="MobiDB-lite"/>
    </source>
</evidence>
<dbReference type="EMBL" id="CAJNRG010011960">
    <property type="protein sequence ID" value="CAF2136266.1"/>
    <property type="molecule type" value="Genomic_DNA"/>
</dbReference>
<feature type="compositionally biased region" description="Polar residues" evidence="1">
    <location>
        <begin position="9"/>
        <end position="32"/>
    </location>
</feature>
<comment type="caution">
    <text evidence="3">The sequence shown here is derived from an EMBL/GenBank/DDBJ whole genome shotgun (WGS) entry which is preliminary data.</text>
</comment>
<organism evidence="3 4">
    <name type="scientific">Rotaria magnacalcarata</name>
    <dbReference type="NCBI Taxonomy" id="392030"/>
    <lineage>
        <taxon>Eukaryota</taxon>
        <taxon>Metazoa</taxon>
        <taxon>Spiralia</taxon>
        <taxon>Gnathifera</taxon>
        <taxon>Rotifera</taxon>
        <taxon>Eurotatoria</taxon>
        <taxon>Bdelloidea</taxon>
        <taxon>Philodinida</taxon>
        <taxon>Philodinidae</taxon>
        <taxon>Rotaria</taxon>
    </lineage>
</organism>
<evidence type="ECO:0000313" key="2">
    <source>
        <dbReference type="EMBL" id="CAF2136266.1"/>
    </source>
</evidence>
<protein>
    <submittedName>
        <fullName evidence="3">Uncharacterized protein</fullName>
    </submittedName>
</protein>
<sequence length="167" mass="19748">MSQFHRQKNYSSTSNRQQTLSSNNKSQSNETRNYQHHHRYTSPLEKLDKLNNRYVKKKVEQNNKYKALYENGECSKFELSSSLFTQFYINRETSIDVLNDLIDYAYCIQTYSIDTEDQLQQPPTPSEPALIQIQFVHEKDPSIIILIETHHLPPERSSKFDKIKQLC</sequence>